<dbReference type="Pfam" id="PF16158">
    <property type="entry name" value="N_BRCA1_IG"/>
    <property type="match status" value="1"/>
</dbReference>
<dbReference type="AlphaFoldDB" id="A0A7S3TLQ9"/>
<dbReference type="Gene3D" id="3.30.60.90">
    <property type="match status" value="1"/>
</dbReference>
<dbReference type="Gene3D" id="3.10.20.90">
    <property type="entry name" value="Phosphatidylinositol 3-kinase Catalytic Subunit, Chain A, domain 1"/>
    <property type="match status" value="1"/>
</dbReference>
<dbReference type="InterPro" id="IPR056893">
    <property type="entry name" value="UBA_Nbr1_C"/>
</dbReference>
<organism evidence="6">
    <name type="scientific">Strombidinopsis acuminata</name>
    <dbReference type="NCBI Taxonomy" id="141414"/>
    <lineage>
        <taxon>Eukaryota</taxon>
        <taxon>Sar</taxon>
        <taxon>Alveolata</taxon>
        <taxon>Ciliophora</taxon>
        <taxon>Intramacronucleata</taxon>
        <taxon>Spirotrichea</taxon>
        <taxon>Choreotrichia</taxon>
        <taxon>Choreotrichida</taxon>
        <taxon>Strombidinopsidae</taxon>
        <taxon>Strombidinopsis</taxon>
    </lineage>
</organism>
<dbReference type="GO" id="GO:0008270">
    <property type="term" value="F:zinc ion binding"/>
    <property type="evidence" value="ECO:0007669"/>
    <property type="project" value="UniProtKB-KW"/>
</dbReference>
<dbReference type="SUPFAM" id="SSF46934">
    <property type="entry name" value="UBA-like"/>
    <property type="match status" value="1"/>
</dbReference>
<protein>
    <recommendedName>
        <fullName evidence="5">PB1 domain-containing protein</fullName>
    </recommendedName>
</protein>
<name>A0A7S3TLQ9_9SPIT</name>
<evidence type="ECO:0000256" key="2">
    <source>
        <dbReference type="ARBA" id="ARBA00022771"/>
    </source>
</evidence>
<dbReference type="InterPro" id="IPR013783">
    <property type="entry name" value="Ig-like_fold"/>
</dbReference>
<evidence type="ECO:0000256" key="1">
    <source>
        <dbReference type="ARBA" id="ARBA00022723"/>
    </source>
</evidence>
<accession>A0A7S3TLQ9</accession>
<keyword evidence="1" id="KW-0479">Metal-binding</keyword>
<dbReference type="Pfam" id="PF00564">
    <property type="entry name" value="PB1"/>
    <property type="match status" value="1"/>
</dbReference>
<dbReference type="InterPro" id="IPR009060">
    <property type="entry name" value="UBA-like_sf"/>
</dbReference>
<evidence type="ECO:0000259" key="5">
    <source>
        <dbReference type="PROSITE" id="PS51745"/>
    </source>
</evidence>
<keyword evidence="3" id="KW-0862">Zinc</keyword>
<dbReference type="SUPFAM" id="SSF54277">
    <property type="entry name" value="CAD &amp; PB1 domains"/>
    <property type="match status" value="1"/>
</dbReference>
<dbReference type="CDD" id="cd14319">
    <property type="entry name" value="UBA_NBR1"/>
    <property type="match status" value="1"/>
</dbReference>
<feature type="compositionally biased region" description="Low complexity" evidence="4">
    <location>
        <begin position="97"/>
        <end position="114"/>
    </location>
</feature>
<dbReference type="PANTHER" id="PTHR20930">
    <property type="entry name" value="OVARIAN CARCINOMA ANTIGEN CA125-RELATED"/>
    <property type="match status" value="1"/>
</dbReference>
<sequence length="730" mass="78950">MYNDAAMAQSMVTVKITGNNQIRRWTTTADQMNFVALQKRCAEFFQTSKFSLTYNDDEGDDVTLGCDEELREAVAIALQSEPPVLRLKLTDQAGACPLATPPRALAPPRASSPPRSHEPPPRAPPPRQEPPTESQPNHMGNFFENLAKQLPELVGRLPPNLQSIVKDYELDIAATAAVNTAAHAANSGFNAASGAASAGYNATTKAAATGLDAAARAAQTAASVASHASDAANAAATMAANAAVDADPRLEGFHPGVSCDKSGMSPIVGIRYNLIGHDYDLNQAEYDKLPADLKPLYKAIPPRVFRRKAAGGGGKGFHPGVTCDKSGMSPIVGIRYHLQGHDYDLCESEYAKLPEEEKKRFKAILPPCVQGQGWRRGPGFGGRCGIWGGPRGRPFYEHFGQGYNSEIPRGEEAPSKLEKPNKPCARFISDVSIHEGTQMMPKTKFTKIWKIRNSGDVPWWPGSKLVFVGGDQLSADSSVPLPSAAPVQPGEEVDVAVDMEAPQEPGRYVGYWRLTGPMGRRKFGQRVWVHMQVVADPNEPTRIPSDEELCKLNDEMKLQREKAEADDEADEGEDNTPPARTGAPSMDTADNAAVPSTSGPKPIPRKTPVETEEPSAQDADPCPSAEATSTPPVEVVKTKALDDLAQMGFEDEQLNASVIDKHMTSDGSLDLDKCVAELTDLADLEWDEMLDDLAEMGFEDRCLNKQLLVQNSGSLKKTVKTLVKQPQHLE</sequence>
<dbReference type="CDD" id="cd14947">
    <property type="entry name" value="NBR1_like"/>
    <property type="match status" value="1"/>
</dbReference>
<reference evidence="6" key="1">
    <citation type="submission" date="2021-01" db="EMBL/GenBank/DDBJ databases">
        <authorList>
            <person name="Corre E."/>
            <person name="Pelletier E."/>
            <person name="Niang G."/>
            <person name="Scheremetjew M."/>
            <person name="Finn R."/>
            <person name="Kale V."/>
            <person name="Holt S."/>
            <person name="Cochrane G."/>
            <person name="Meng A."/>
            <person name="Brown T."/>
            <person name="Cohen L."/>
        </authorList>
    </citation>
    <scope>NUCLEOTIDE SEQUENCE</scope>
    <source>
        <strain evidence="6">SPMC142</strain>
    </source>
</reference>
<dbReference type="SMART" id="SM00666">
    <property type="entry name" value="PB1"/>
    <property type="match status" value="1"/>
</dbReference>
<evidence type="ECO:0000256" key="4">
    <source>
        <dbReference type="SAM" id="MobiDB-lite"/>
    </source>
</evidence>
<dbReference type="Pfam" id="PF24932">
    <property type="entry name" value="UBA_NBR1_C"/>
    <property type="match status" value="1"/>
</dbReference>
<feature type="region of interest" description="Disordered" evidence="4">
    <location>
        <begin position="559"/>
        <end position="634"/>
    </location>
</feature>
<dbReference type="InterPro" id="IPR032350">
    <property type="entry name" value="Nbr1_FW"/>
</dbReference>
<feature type="compositionally biased region" description="Acidic residues" evidence="4">
    <location>
        <begin position="564"/>
        <end position="574"/>
    </location>
</feature>
<evidence type="ECO:0000313" key="6">
    <source>
        <dbReference type="EMBL" id="CAE0586586.1"/>
    </source>
</evidence>
<dbReference type="CDD" id="cd05992">
    <property type="entry name" value="PB1"/>
    <property type="match status" value="1"/>
</dbReference>
<dbReference type="Gene3D" id="2.60.40.10">
    <property type="entry name" value="Immunoglobulins"/>
    <property type="match status" value="1"/>
</dbReference>
<feature type="region of interest" description="Disordered" evidence="4">
    <location>
        <begin position="96"/>
        <end position="140"/>
    </location>
</feature>
<evidence type="ECO:0000256" key="3">
    <source>
        <dbReference type="ARBA" id="ARBA00022833"/>
    </source>
</evidence>
<dbReference type="PANTHER" id="PTHR20930:SF0">
    <property type="entry name" value="PROTEIN ILRUN"/>
    <property type="match status" value="1"/>
</dbReference>
<dbReference type="InterPro" id="IPR000270">
    <property type="entry name" value="PB1_dom"/>
</dbReference>
<dbReference type="Gene3D" id="1.10.8.10">
    <property type="entry name" value="DNA helicase RuvA subunit, C-terminal domain"/>
    <property type="match status" value="1"/>
</dbReference>
<dbReference type="InterPro" id="IPR053793">
    <property type="entry name" value="PB1-like"/>
</dbReference>
<gene>
    <name evidence="6" type="ORF">SACU0126_LOCUS27205</name>
</gene>
<dbReference type="EMBL" id="HBIQ01085224">
    <property type="protein sequence ID" value="CAE0586586.1"/>
    <property type="molecule type" value="Transcribed_RNA"/>
</dbReference>
<feature type="domain" description="PB1" evidence="5">
    <location>
        <begin position="11"/>
        <end position="92"/>
    </location>
</feature>
<proteinExistence type="predicted"/>
<dbReference type="InterPro" id="IPR043145">
    <property type="entry name" value="Znf_ZZ_sf"/>
</dbReference>
<keyword evidence="2" id="KW-0863">Zinc-finger</keyword>
<dbReference type="PROSITE" id="PS51745">
    <property type="entry name" value="PB1"/>
    <property type="match status" value="1"/>
</dbReference>